<evidence type="ECO:0000313" key="8">
    <source>
        <dbReference type="Proteomes" id="UP000318017"/>
    </source>
</evidence>
<evidence type="ECO:0000259" key="6">
    <source>
        <dbReference type="PROSITE" id="PS50123"/>
    </source>
</evidence>
<dbReference type="SMART" id="SM00138">
    <property type="entry name" value="MeTrc"/>
    <property type="match status" value="1"/>
</dbReference>
<dbReference type="EC" id="2.1.1.80" evidence="2"/>
<dbReference type="PROSITE" id="PS50123">
    <property type="entry name" value="CHER"/>
    <property type="match status" value="1"/>
</dbReference>
<dbReference type="InterPro" id="IPR029063">
    <property type="entry name" value="SAM-dependent_MTases_sf"/>
</dbReference>
<dbReference type="AlphaFoldDB" id="A0A518G5Y1"/>
<dbReference type="InterPro" id="IPR036804">
    <property type="entry name" value="CheR_N_sf"/>
</dbReference>
<feature type="domain" description="CheR-type methyltransferase" evidence="6">
    <location>
        <begin position="1"/>
        <end position="277"/>
    </location>
</feature>
<proteinExistence type="predicted"/>
<reference evidence="7 8" key="1">
    <citation type="submission" date="2019-02" db="EMBL/GenBank/DDBJ databases">
        <title>Deep-cultivation of Planctomycetes and their phenomic and genomic characterization uncovers novel biology.</title>
        <authorList>
            <person name="Wiegand S."/>
            <person name="Jogler M."/>
            <person name="Boedeker C."/>
            <person name="Pinto D."/>
            <person name="Vollmers J."/>
            <person name="Rivas-Marin E."/>
            <person name="Kohn T."/>
            <person name="Peeters S.H."/>
            <person name="Heuer A."/>
            <person name="Rast P."/>
            <person name="Oberbeckmann S."/>
            <person name="Bunk B."/>
            <person name="Jeske O."/>
            <person name="Meyerdierks A."/>
            <person name="Storesund J.E."/>
            <person name="Kallscheuer N."/>
            <person name="Luecker S."/>
            <person name="Lage O.M."/>
            <person name="Pohl T."/>
            <person name="Merkel B.J."/>
            <person name="Hornburger P."/>
            <person name="Mueller R.-W."/>
            <person name="Bruemmer F."/>
            <person name="Labrenz M."/>
            <person name="Spormann A.M."/>
            <person name="Op den Camp H."/>
            <person name="Overmann J."/>
            <person name="Amann R."/>
            <person name="Jetten M.S.M."/>
            <person name="Mascher T."/>
            <person name="Medema M.H."/>
            <person name="Devos D.P."/>
            <person name="Kaster A.-K."/>
            <person name="Ovreas L."/>
            <person name="Rohde M."/>
            <person name="Galperin M.Y."/>
            <person name="Jogler C."/>
        </authorList>
    </citation>
    <scope>NUCLEOTIDE SEQUENCE [LARGE SCALE GENOMIC DNA]</scope>
    <source>
        <strain evidence="7 8">Q31a</strain>
    </source>
</reference>
<evidence type="ECO:0000256" key="2">
    <source>
        <dbReference type="ARBA" id="ARBA00012534"/>
    </source>
</evidence>
<organism evidence="7 8">
    <name type="scientific">Aureliella helgolandensis</name>
    <dbReference type="NCBI Taxonomy" id="2527968"/>
    <lineage>
        <taxon>Bacteria</taxon>
        <taxon>Pseudomonadati</taxon>
        <taxon>Planctomycetota</taxon>
        <taxon>Planctomycetia</taxon>
        <taxon>Pirellulales</taxon>
        <taxon>Pirellulaceae</taxon>
        <taxon>Aureliella</taxon>
    </lineage>
</organism>
<dbReference type="Proteomes" id="UP000318017">
    <property type="component" value="Chromosome"/>
</dbReference>
<keyword evidence="5" id="KW-0949">S-adenosyl-L-methionine</keyword>
<dbReference type="Pfam" id="PF01739">
    <property type="entry name" value="CheR"/>
    <property type="match status" value="1"/>
</dbReference>
<comment type="catalytic activity">
    <reaction evidence="1">
        <text>L-glutamyl-[protein] + S-adenosyl-L-methionine = [protein]-L-glutamate 5-O-methyl ester + S-adenosyl-L-homocysteine</text>
        <dbReference type="Rhea" id="RHEA:24452"/>
        <dbReference type="Rhea" id="RHEA-COMP:10208"/>
        <dbReference type="Rhea" id="RHEA-COMP:10311"/>
        <dbReference type="ChEBI" id="CHEBI:29973"/>
        <dbReference type="ChEBI" id="CHEBI:57856"/>
        <dbReference type="ChEBI" id="CHEBI:59789"/>
        <dbReference type="ChEBI" id="CHEBI:82795"/>
        <dbReference type="EC" id="2.1.1.80"/>
    </reaction>
</comment>
<dbReference type="InterPro" id="IPR022642">
    <property type="entry name" value="CheR_C"/>
</dbReference>
<evidence type="ECO:0000256" key="5">
    <source>
        <dbReference type="ARBA" id="ARBA00022691"/>
    </source>
</evidence>
<evidence type="ECO:0000313" key="7">
    <source>
        <dbReference type="EMBL" id="QDV24000.1"/>
    </source>
</evidence>
<dbReference type="Gene3D" id="1.10.155.10">
    <property type="entry name" value="Chemotaxis receptor methyltransferase CheR, N-terminal domain"/>
    <property type="match status" value="1"/>
</dbReference>
<dbReference type="InterPro" id="IPR050903">
    <property type="entry name" value="Bact_Chemotaxis_MeTrfase"/>
</dbReference>
<dbReference type="PANTHER" id="PTHR24422:SF21">
    <property type="entry name" value="CHEMOTAXIS PROTEIN METHYLTRANSFERASE 1"/>
    <property type="match status" value="1"/>
</dbReference>
<dbReference type="SUPFAM" id="SSF47757">
    <property type="entry name" value="Chemotaxis receptor methyltransferase CheR, N-terminal domain"/>
    <property type="match status" value="1"/>
</dbReference>
<dbReference type="RefSeq" id="WP_145077340.1">
    <property type="nucleotide sequence ID" value="NZ_CP036298.1"/>
</dbReference>
<name>A0A518G5Y1_9BACT</name>
<dbReference type="PRINTS" id="PR00996">
    <property type="entry name" value="CHERMTFRASE"/>
</dbReference>
<accession>A0A518G5Y1</accession>
<gene>
    <name evidence="7" type="primary">cheR2</name>
    <name evidence="7" type="ORF">Q31a_23130</name>
</gene>
<dbReference type="Gene3D" id="3.40.50.150">
    <property type="entry name" value="Vaccinia Virus protein VP39"/>
    <property type="match status" value="1"/>
</dbReference>
<evidence type="ECO:0000256" key="4">
    <source>
        <dbReference type="ARBA" id="ARBA00022679"/>
    </source>
</evidence>
<evidence type="ECO:0000256" key="1">
    <source>
        <dbReference type="ARBA" id="ARBA00001541"/>
    </source>
</evidence>
<dbReference type="InterPro" id="IPR022641">
    <property type="entry name" value="CheR_N"/>
</dbReference>
<dbReference type="OrthoDB" id="288469at2"/>
<dbReference type="PANTHER" id="PTHR24422">
    <property type="entry name" value="CHEMOTAXIS PROTEIN METHYLTRANSFERASE"/>
    <property type="match status" value="1"/>
</dbReference>
<keyword evidence="8" id="KW-1185">Reference proteome</keyword>
<dbReference type="KEGG" id="ahel:Q31a_23130"/>
<keyword evidence="3 7" id="KW-0489">Methyltransferase</keyword>
<evidence type="ECO:0000256" key="3">
    <source>
        <dbReference type="ARBA" id="ARBA00022603"/>
    </source>
</evidence>
<dbReference type="GO" id="GO:0008983">
    <property type="term" value="F:protein-glutamate O-methyltransferase activity"/>
    <property type="evidence" value="ECO:0007669"/>
    <property type="project" value="UniProtKB-EC"/>
</dbReference>
<dbReference type="CDD" id="cd02440">
    <property type="entry name" value="AdoMet_MTases"/>
    <property type="match status" value="1"/>
</dbReference>
<dbReference type="Pfam" id="PF03705">
    <property type="entry name" value="CheR_N"/>
    <property type="match status" value="1"/>
</dbReference>
<dbReference type="GO" id="GO:0032259">
    <property type="term" value="P:methylation"/>
    <property type="evidence" value="ECO:0007669"/>
    <property type="project" value="UniProtKB-KW"/>
</dbReference>
<sequence>MHLEPHDVERMCVLIQQLCGLELDQSKGYLLESRLRSIVQQEHLSSYRELVDRAQRPVEIALRQRIVDAITTHETMFFRDNSPFDALRYKALPETIDTRSASSSPKRLRFWSAACSTGQETYSIAMILHEMIPKLETWDIQILGTDISEASIKRAASGWYDDTEIQRGLSPELREKYFSRAEQGWQIHESLRRLIQFRRLNLLQPLPDFGTMDIVFCRNVALYFSHEQQKALFRKIRRAIADDGYLFIGAAEFLLDLNREFNAFAHCRGTYYRPLPTVAVPHPSRPAT</sequence>
<dbReference type="InterPro" id="IPR000780">
    <property type="entry name" value="CheR_MeTrfase"/>
</dbReference>
<keyword evidence="4 7" id="KW-0808">Transferase</keyword>
<dbReference type="SUPFAM" id="SSF53335">
    <property type="entry name" value="S-adenosyl-L-methionine-dependent methyltransferases"/>
    <property type="match status" value="1"/>
</dbReference>
<protein>
    <recommendedName>
        <fullName evidence="2">protein-glutamate O-methyltransferase</fullName>
        <ecNumber evidence="2">2.1.1.80</ecNumber>
    </recommendedName>
</protein>
<dbReference type="EMBL" id="CP036298">
    <property type="protein sequence ID" value="QDV24000.1"/>
    <property type="molecule type" value="Genomic_DNA"/>
</dbReference>